<reference evidence="2" key="1">
    <citation type="submission" date="2021-01" db="EMBL/GenBank/DDBJ databases">
        <authorList>
            <person name="Corre E."/>
            <person name="Pelletier E."/>
            <person name="Niang G."/>
            <person name="Scheremetjew M."/>
            <person name="Finn R."/>
            <person name="Kale V."/>
            <person name="Holt S."/>
            <person name="Cochrane G."/>
            <person name="Meng A."/>
            <person name="Brown T."/>
            <person name="Cohen L."/>
        </authorList>
    </citation>
    <scope>NUCLEOTIDE SEQUENCE</scope>
    <source>
        <strain evidence="2">Ras09</strain>
    </source>
</reference>
<dbReference type="AlphaFoldDB" id="A0A7S3CIN0"/>
<feature type="transmembrane region" description="Helical" evidence="1">
    <location>
        <begin position="91"/>
        <end position="115"/>
    </location>
</feature>
<evidence type="ECO:0000256" key="1">
    <source>
        <dbReference type="SAM" id="Phobius"/>
    </source>
</evidence>
<proteinExistence type="predicted"/>
<dbReference type="EMBL" id="HBIA01002250">
    <property type="protein sequence ID" value="CAE0229414.1"/>
    <property type="molecule type" value="Transcribed_RNA"/>
</dbReference>
<keyword evidence="1" id="KW-0472">Membrane</keyword>
<feature type="transmembrane region" description="Helical" evidence="1">
    <location>
        <begin position="53"/>
        <end position="71"/>
    </location>
</feature>
<evidence type="ECO:0000313" key="2">
    <source>
        <dbReference type="EMBL" id="CAE0229414.1"/>
    </source>
</evidence>
<accession>A0A7S3CIN0</accession>
<feature type="transmembrane region" description="Helical" evidence="1">
    <location>
        <begin position="185"/>
        <end position="203"/>
    </location>
</feature>
<name>A0A7S3CIN0_9SPIT</name>
<protein>
    <submittedName>
        <fullName evidence="2">Uncharacterized protein</fullName>
    </submittedName>
</protein>
<sequence length="236" mass="27426">MTRTVSPMQLLFCIKQTFFVFILQTLIAYYFVFEDLDFNNFQPFTMKQSVIRLIASMLLQITASEELSNAIKVLTFLKRQKVKKQYMQSRYINILIASLHVLTPLSLFTSLVLTLGQTGQFSLIIKNYVTLGFMMTIDNIFTSSLPKEVIQNAQKLNKSGLLKMGPDANTFAALYKRAKRADRDVDEYFIVFMSSLVNLWYFFIQSFQVIVYNYFGAYMCLVAQYVGYRYQVAQEL</sequence>
<feature type="transmembrane region" description="Helical" evidence="1">
    <location>
        <begin position="209"/>
        <end position="228"/>
    </location>
</feature>
<keyword evidence="1" id="KW-0812">Transmembrane</keyword>
<keyword evidence="1" id="KW-1133">Transmembrane helix</keyword>
<feature type="transmembrane region" description="Helical" evidence="1">
    <location>
        <begin position="12"/>
        <end position="33"/>
    </location>
</feature>
<organism evidence="2">
    <name type="scientific">Strombidium rassoulzadegani</name>
    <dbReference type="NCBI Taxonomy" id="1082188"/>
    <lineage>
        <taxon>Eukaryota</taxon>
        <taxon>Sar</taxon>
        <taxon>Alveolata</taxon>
        <taxon>Ciliophora</taxon>
        <taxon>Intramacronucleata</taxon>
        <taxon>Spirotrichea</taxon>
        <taxon>Oligotrichia</taxon>
        <taxon>Strombidiidae</taxon>
        <taxon>Strombidium</taxon>
    </lineage>
</organism>
<gene>
    <name evidence="2" type="ORF">SRAS04492_LOCUS1198</name>
</gene>
<feature type="transmembrane region" description="Helical" evidence="1">
    <location>
        <begin position="121"/>
        <end position="141"/>
    </location>
</feature>